<dbReference type="EMBL" id="QHCS01000003">
    <property type="protein sequence ID" value="RHX85217.1"/>
    <property type="molecule type" value="Genomic_DNA"/>
</dbReference>
<evidence type="ECO:0000313" key="1">
    <source>
        <dbReference type="EMBL" id="RHX85217.1"/>
    </source>
</evidence>
<dbReference type="Proteomes" id="UP000266669">
    <property type="component" value="Unassembled WGS sequence"/>
</dbReference>
<organism evidence="1 2">
    <name type="scientific">Leptospira stimsonii</name>
    <dbReference type="NCBI Taxonomy" id="2202203"/>
    <lineage>
        <taxon>Bacteria</taxon>
        <taxon>Pseudomonadati</taxon>
        <taxon>Spirochaetota</taxon>
        <taxon>Spirochaetia</taxon>
        <taxon>Leptospirales</taxon>
        <taxon>Leptospiraceae</taxon>
        <taxon>Leptospira</taxon>
    </lineage>
</organism>
<dbReference type="AlphaFoldDB" id="A0A8B3CR14"/>
<accession>A0A8B3CR14</accession>
<protein>
    <submittedName>
        <fullName evidence="1">Uncharacterized protein</fullName>
    </submittedName>
</protein>
<reference evidence="2" key="1">
    <citation type="submission" date="2018-05" db="EMBL/GenBank/DDBJ databases">
        <title>Leptospira yasudae sp. nov. and Leptospira stimsonii sp. nov., two pathogenic species of the genus Leptospira isolated from environmental sources.</title>
        <authorList>
            <person name="Casanovas-Massana A."/>
            <person name="Hamond C."/>
            <person name="Santos L.A."/>
            <person name="Hacker K.P."/>
            <person name="Balassiano I."/>
            <person name="Medeiros M.A."/>
            <person name="Reis M.G."/>
            <person name="Ko A.I."/>
            <person name="Wunder E.A."/>
        </authorList>
    </citation>
    <scope>NUCLEOTIDE SEQUENCE [LARGE SCALE GENOMIC DNA]</scope>
    <source>
        <strain evidence="2">AMB6-RJ</strain>
    </source>
</reference>
<comment type="caution">
    <text evidence="1">The sequence shown here is derived from an EMBL/GenBank/DDBJ whole genome shotgun (WGS) entry which is preliminary data.</text>
</comment>
<proteinExistence type="predicted"/>
<sequence length="64" mass="7948">MDRIVRRKVNCSHYKIRFQNSNFYWDRMFPKKVIRSLFVSLILQENVLTETNHIRFSLGNRFRK</sequence>
<evidence type="ECO:0000313" key="2">
    <source>
        <dbReference type="Proteomes" id="UP000266669"/>
    </source>
</evidence>
<name>A0A8B3CR14_9LEPT</name>
<gene>
    <name evidence="1" type="ORF">DLM78_13925</name>
</gene>